<dbReference type="PATRIC" id="fig|1346791.3.peg.2307"/>
<comment type="caution">
    <text evidence="1">The sequence shown here is derived from an EMBL/GenBank/DDBJ whole genome shotgun (WGS) entry which is preliminary data.</text>
</comment>
<sequence length="164" mass="17786">MTDIALHFRPGAWGADLAIEGGDLATDDGLRTAVIMSLFTDARAREDDPLADPTADRRGWWGDCANADRNDRIGSRLWLLAREKVVPATATRATDYCREALAWMVEDGLAASVEVECTLLPVTAARRSGAMLIGVALTRPSGARQAIDFLWDAEANRLLSEETA</sequence>
<protein>
    <recommendedName>
        <fullName evidence="3">GP46 family protein</fullName>
    </recommendedName>
</protein>
<dbReference type="eggNOG" id="COG4381">
    <property type="taxonomic scope" value="Bacteria"/>
</dbReference>
<dbReference type="RefSeq" id="WP_021318196.1">
    <property type="nucleotide sequence ID" value="NZ_AUWY01000081.1"/>
</dbReference>
<proteinExistence type="predicted"/>
<dbReference type="Proteomes" id="UP000015523">
    <property type="component" value="Unassembled WGS sequence"/>
</dbReference>
<evidence type="ECO:0000313" key="2">
    <source>
        <dbReference type="Proteomes" id="UP000015523"/>
    </source>
</evidence>
<gene>
    <name evidence="1" type="ORF">M529_11985</name>
</gene>
<dbReference type="OrthoDB" id="5677166at2"/>
<dbReference type="AlphaFoldDB" id="T0ISY1"/>
<accession>T0ISY1</accession>
<keyword evidence="2" id="KW-1185">Reference proteome</keyword>
<dbReference type="EMBL" id="AUWY01000081">
    <property type="protein sequence ID" value="EQB31960.1"/>
    <property type="molecule type" value="Genomic_DNA"/>
</dbReference>
<evidence type="ECO:0000313" key="1">
    <source>
        <dbReference type="EMBL" id="EQB31960.1"/>
    </source>
</evidence>
<organism evidence="1 2">
    <name type="scientific">Sphingobium ummariense RL-3</name>
    <dbReference type="NCBI Taxonomy" id="1346791"/>
    <lineage>
        <taxon>Bacteria</taxon>
        <taxon>Pseudomonadati</taxon>
        <taxon>Pseudomonadota</taxon>
        <taxon>Alphaproteobacteria</taxon>
        <taxon>Sphingomonadales</taxon>
        <taxon>Sphingomonadaceae</taxon>
        <taxon>Sphingobium</taxon>
    </lineage>
</organism>
<reference evidence="1 2" key="1">
    <citation type="journal article" date="2013" name="Genome Announc.">
        <title>Draft Genome Sequence of Sphingobium ummariense Strain RL-3, a Hexachlorocyclohexane-Degrading Bacterium.</title>
        <authorList>
            <person name="Kohli P."/>
            <person name="Dua A."/>
            <person name="Sangwan N."/>
            <person name="Oldach P."/>
            <person name="Khurana J.P."/>
            <person name="Lal R."/>
        </authorList>
    </citation>
    <scope>NUCLEOTIDE SEQUENCE [LARGE SCALE GENOMIC DNA]</scope>
    <source>
        <strain evidence="1 2">RL-3</strain>
    </source>
</reference>
<dbReference type="Pfam" id="PF07409">
    <property type="entry name" value="GP46"/>
    <property type="match status" value="1"/>
</dbReference>
<evidence type="ECO:0008006" key="3">
    <source>
        <dbReference type="Google" id="ProtNLM"/>
    </source>
</evidence>
<name>T0ISY1_9SPHN</name>
<dbReference type="STRING" id="1346791.M529_11985"/>
<dbReference type="InterPro" id="IPR010877">
    <property type="entry name" value="Phage_Mu_Gp46"/>
</dbReference>